<dbReference type="Proteomes" id="UP000796880">
    <property type="component" value="Unassembled WGS sequence"/>
</dbReference>
<evidence type="ECO:0000313" key="2">
    <source>
        <dbReference type="Proteomes" id="UP000796880"/>
    </source>
</evidence>
<dbReference type="EMBL" id="VOIH02000001">
    <property type="protein sequence ID" value="KAF3456403.1"/>
    <property type="molecule type" value="Genomic_DNA"/>
</dbReference>
<gene>
    <name evidence="1" type="ORF">FNV43_RR01053</name>
</gene>
<reference evidence="1" key="1">
    <citation type="submission" date="2020-03" db="EMBL/GenBank/DDBJ databases">
        <title>A high-quality chromosome-level genome assembly of a woody plant with both climbing and erect habits, Rhamnella rubrinervis.</title>
        <authorList>
            <person name="Lu Z."/>
            <person name="Yang Y."/>
            <person name="Zhu X."/>
            <person name="Sun Y."/>
        </authorList>
    </citation>
    <scope>NUCLEOTIDE SEQUENCE</scope>
    <source>
        <strain evidence="1">BYM</strain>
        <tissue evidence="1">Leaf</tissue>
    </source>
</reference>
<dbReference type="PANTHER" id="PTHR31676:SF73">
    <property type="entry name" value="SIMILARITY TO UNKNOWN PROTEIN"/>
    <property type="match status" value="1"/>
</dbReference>
<dbReference type="PANTHER" id="PTHR31676">
    <property type="entry name" value="T31J12.3 PROTEIN-RELATED"/>
    <property type="match status" value="1"/>
</dbReference>
<evidence type="ECO:0000313" key="1">
    <source>
        <dbReference type="EMBL" id="KAF3456403.1"/>
    </source>
</evidence>
<dbReference type="AlphaFoldDB" id="A0A8K0HRS6"/>
<proteinExistence type="predicted"/>
<dbReference type="Gene3D" id="2.30.240.10">
    <property type="entry name" value="At5g01610-like"/>
    <property type="match status" value="1"/>
</dbReference>
<dbReference type="SUPFAM" id="SSF141562">
    <property type="entry name" value="At5g01610-like"/>
    <property type="match status" value="1"/>
</dbReference>
<dbReference type="InterPro" id="IPR007493">
    <property type="entry name" value="DUF538"/>
</dbReference>
<comment type="caution">
    <text evidence="1">The sequence shown here is derived from an EMBL/GenBank/DDBJ whole genome shotgun (WGS) entry which is preliminary data.</text>
</comment>
<dbReference type="InterPro" id="IPR036758">
    <property type="entry name" value="At5g01610-like"/>
</dbReference>
<dbReference type="Pfam" id="PF04398">
    <property type="entry name" value="DUF538"/>
    <property type="match status" value="1"/>
</dbReference>
<accession>A0A8K0HRS6</accession>
<organism evidence="1 2">
    <name type="scientific">Rhamnella rubrinervis</name>
    <dbReference type="NCBI Taxonomy" id="2594499"/>
    <lineage>
        <taxon>Eukaryota</taxon>
        <taxon>Viridiplantae</taxon>
        <taxon>Streptophyta</taxon>
        <taxon>Embryophyta</taxon>
        <taxon>Tracheophyta</taxon>
        <taxon>Spermatophyta</taxon>
        <taxon>Magnoliopsida</taxon>
        <taxon>eudicotyledons</taxon>
        <taxon>Gunneridae</taxon>
        <taxon>Pentapetalae</taxon>
        <taxon>rosids</taxon>
        <taxon>fabids</taxon>
        <taxon>Rosales</taxon>
        <taxon>Rhamnaceae</taxon>
        <taxon>rhamnoid group</taxon>
        <taxon>Rhamneae</taxon>
        <taxon>Rhamnella</taxon>
    </lineage>
</organism>
<keyword evidence="2" id="KW-1185">Reference proteome</keyword>
<dbReference type="OrthoDB" id="990242at2759"/>
<protein>
    <recommendedName>
        <fullName evidence="3">DUF538 domain-containing protein</fullName>
    </recommendedName>
</protein>
<sequence length="154" mass="17434">MTTQQRTPSSMTLLTAEMKAKAEVYYGPEICKKMCTLLLTQKGLPDGLLTMEDIEEAGYVKEVGFVWLKQKKKMEHKFDNTIVCYDSIVTAYLLPNRIKNLTGVKAKEYLIWIPLSEIYVNDSKAKLITFKTPAGLSKSFPTSVFEHSGEEEVV</sequence>
<name>A0A8K0HRS6_9ROSA</name>
<evidence type="ECO:0008006" key="3">
    <source>
        <dbReference type="Google" id="ProtNLM"/>
    </source>
</evidence>